<accession>A0A2Y9BMU6</accession>
<dbReference type="Gene3D" id="3.30.2020.10">
    <property type="entry name" value="NE0471-like N-terminal domain"/>
    <property type="match status" value="1"/>
</dbReference>
<proteinExistence type="predicted"/>
<comment type="caution">
    <text evidence="1">The sequence shown here is derived from an EMBL/GenBank/DDBJ whole genome shotgun (WGS) entry which is preliminary data.</text>
</comment>
<keyword evidence="2" id="KW-1185">Reference proteome</keyword>
<reference evidence="1 2" key="1">
    <citation type="submission" date="2018-05" db="EMBL/GenBank/DDBJ databases">
        <title>The Hungate 1000. A catalogue of reference genomes from the rumen microbiome.</title>
        <authorList>
            <person name="Kelly W."/>
        </authorList>
    </citation>
    <scope>NUCLEOTIDE SEQUENCE [LARGE SCALE GENOMIC DNA]</scope>
    <source>
        <strain evidence="1 2">NLAE-zl-C242</strain>
    </source>
</reference>
<gene>
    <name evidence="1" type="ORF">A8806_12518</name>
</gene>
<organism evidence="1 2">
    <name type="scientific">Faecalicatena orotica</name>
    <dbReference type="NCBI Taxonomy" id="1544"/>
    <lineage>
        <taxon>Bacteria</taxon>
        <taxon>Bacillati</taxon>
        <taxon>Bacillota</taxon>
        <taxon>Clostridia</taxon>
        <taxon>Lachnospirales</taxon>
        <taxon>Lachnospiraceae</taxon>
        <taxon>Faecalicatena</taxon>
    </lineage>
</organism>
<evidence type="ECO:0000313" key="1">
    <source>
        <dbReference type="EMBL" id="PWJ18363.1"/>
    </source>
</evidence>
<evidence type="ECO:0000313" key="2">
    <source>
        <dbReference type="Proteomes" id="UP000245845"/>
    </source>
</evidence>
<dbReference type="EMBL" id="QGDL01000025">
    <property type="protein sequence ID" value="PWJ18363.1"/>
    <property type="molecule type" value="Genomic_DNA"/>
</dbReference>
<dbReference type="InterPro" id="IPR018841">
    <property type="entry name" value="DUF2442"/>
</dbReference>
<dbReference type="Pfam" id="PF10387">
    <property type="entry name" value="DUF2442"/>
    <property type="match status" value="1"/>
</dbReference>
<name>A0A2Y9BMU6_9FIRM</name>
<protein>
    <submittedName>
        <fullName evidence="1">Uncharacterized protein DUF2442</fullName>
    </submittedName>
</protein>
<sequence length="91" mass="10634">MFPKVVQVIPMKDYSVYVYFEDGKIVCYDMSKMIEKEAFRPLKDIDVFTDTCTVMNDTLAWDICGNRDNTMCLDIDPDTLYELPFVKEKIA</sequence>
<dbReference type="InterPro" id="IPR036782">
    <property type="entry name" value="NE0471-like_N"/>
</dbReference>
<dbReference type="OrthoDB" id="1666234at2"/>
<dbReference type="Proteomes" id="UP000245845">
    <property type="component" value="Unassembled WGS sequence"/>
</dbReference>
<dbReference type="RefSeq" id="WP_109733945.1">
    <property type="nucleotide sequence ID" value="NZ_BAAACK010000013.1"/>
</dbReference>
<dbReference type="SUPFAM" id="SSF143880">
    <property type="entry name" value="NE0471 N-terminal domain-like"/>
    <property type="match status" value="1"/>
</dbReference>
<dbReference type="AlphaFoldDB" id="A0A2Y9BMU6"/>